<keyword evidence="1" id="KW-0175">Coiled coil</keyword>
<feature type="domain" description="PAC" evidence="4">
    <location>
        <begin position="395"/>
        <end position="447"/>
    </location>
</feature>
<dbReference type="KEGG" id="mbw:MSBRW_0596"/>
<proteinExistence type="predicted"/>
<dbReference type="HOGENOM" id="CLU_000445_114_57_2"/>
<dbReference type="InterPro" id="IPR035965">
    <property type="entry name" value="PAS-like_dom_sf"/>
</dbReference>
<dbReference type="AlphaFoldDB" id="A0A0E3QJE9"/>
<evidence type="ECO:0000256" key="1">
    <source>
        <dbReference type="SAM" id="Coils"/>
    </source>
</evidence>
<dbReference type="InterPro" id="IPR013655">
    <property type="entry name" value="PAS_fold_3"/>
</dbReference>
<dbReference type="Pfam" id="PF07568">
    <property type="entry name" value="HisKA_2"/>
    <property type="match status" value="1"/>
</dbReference>
<dbReference type="Pfam" id="PF08447">
    <property type="entry name" value="PAS_3"/>
    <property type="match status" value="3"/>
</dbReference>
<dbReference type="Pfam" id="PF02518">
    <property type="entry name" value="HATPase_c"/>
    <property type="match status" value="1"/>
</dbReference>
<sequence length="1192" mass="135601">MTAKMEQYPAMNSNPVLGVAKDGVILYSNKAGESLLYEWGVRVGEKLPPNLEIFVQRAISRKGIEKIEVTMGKKVYFIVFDPSPEQECVNIYGFDISSRKKLEGQLQGSETQEKANLELARIIDAKAVQSLMSDFYTLAHVPMGLTDLEGNVLVSVGWQDICMKFHRVSTEACKNCVESDINLTAGVAPRGYKLYKCKNNMWEVVTPVMVEGQHVGNIFSGQFFFDDEPLNYELFRSQARKYGFNEEEYIKALETVPRLSKKAVDAGMAFFMAFANMISQLSYSNIKLSQSLAERNSVVDALRKSEKRERARSDELAVVLDAVPVAVYIARDPKVLQITGNRLSYEWLRTQVGINLSKSAPEGEKPEMFKLFKDGLEIPPSKMPSQLAATGIEIDDCELDIVSADGQIRHVLGNARPLHDEQGNLRGSVSAFIDITARKRAEDAIRLSNVYNRSLIEASLDPLVTIGRDGKITDVNNATEQITGYSRNELIGTDFSDYFTEPEKARAGYQQVFMQGEVRDYTLEIQHKDGHITPVLYNASVYKDENGKVMGVFAAARDITERKRAEEALLESESRLRLAQVSAGAGIWDWNMSAGKIEWSEDLFRLFGLDPRKSDASFDLWRSLVYPDDRLVAERRIETAIDNHTSLASEYRIVLPSGEVRWINALGNTTYYSNGKPQRMSGICIDITERKWVEEALRESEERFRALVTASSEMVYRVNPDWTEMRYFYGRGFLANTESPSNTWIHEYVPPEDQPHVMAVINEAIRTKSTYELEHRVRLADGNLGWIFSRAVPMLDANGEIVEWFGAASDITERKEAEFKLKKAHENLEKMVEERTAELEKAYNSLKESEKGLAEAQKMSHIGNWEWDMVTDKAYWSEEMYRIFRRDSQESAPPYNEFLNYIHPDDRDYVDSALAIKNAVKGQTYSIEYRVVLDNGKERIVHMQSEVIFDEKNNPLRAKGIIQDITERKEAEEALANVEIARKKEIHHRIKNNLQVISSLLDLQADKFNNPRVIEAFRESQNRVISMALIHEELYKGEGTDTLDFSTYIRELAENLFQTYSLKSKNIHLSMDLEENIFLNMDTGVPLGIIVNELISNSLKHAFPDKGRGEIQIKLHRDKKGKSKKEGDKDTSFILIVSDNGIGIPENLNIKDVDSLGIQLITALVDQLDGKFELRRNNGTEFTMRFKVIEKI</sequence>
<dbReference type="SMART" id="SM00387">
    <property type="entry name" value="HATPase_c"/>
    <property type="match status" value="1"/>
</dbReference>
<dbReference type="PROSITE" id="PS50113">
    <property type="entry name" value="PAC"/>
    <property type="match status" value="5"/>
</dbReference>
<dbReference type="InterPro" id="IPR011495">
    <property type="entry name" value="Sig_transdc_His_kin_sub2_dim/P"/>
</dbReference>
<reference evidence="5 6" key="1">
    <citation type="submission" date="2014-07" db="EMBL/GenBank/DDBJ databases">
        <title>Methanogenic archaea and the global carbon cycle.</title>
        <authorList>
            <person name="Henriksen J.R."/>
            <person name="Luke J."/>
            <person name="Reinhart S."/>
            <person name="Benedict M.N."/>
            <person name="Youngblut N.D."/>
            <person name="Metcalf M.E."/>
            <person name="Whitaker R.J."/>
            <person name="Metcalf W.W."/>
        </authorList>
    </citation>
    <scope>NUCLEOTIDE SEQUENCE [LARGE SCALE GENOMIC DNA]</scope>
    <source>
        <strain evidence="5 6">Wiesmoor</strain>
    </source>
</reference>
<dbReference type="SUPFAM" id="SSF55785">
    <property type="entry name" value="PYP-like sensor domain (PAS domain)"/>
    <property type="match status" value="5"/>
</dbReference>
<dbReference type="PROSITE" id="PS50109">
    <property type="entry name" value="HIS_KIN"/>
    <property type="match status" value="1"/>
</dbReference>
<dbReference type="PANTHER" id="PTHR43065">
    <property type="entry name" value="SENSOR HISTIDINE KINASE"/>
    <property type="match status" value="1"/>
</dbReference>
<dbReference type="SUPFAM" id="SSF55874">
    <property type="entry name" value="ATPase domain of HSP90 chaperone/DNA topoisomerase II/histidine kinase"/>
    <property type="match status" value="1"/>
</dbReference>
<dbReference type="RefSeq" id="WP_196298022.1">
    <property type="nucleotide sequence ID" value="NZ_CP009526.1"/>
</dbReference>
<evidence type="ECO:0000259" key="3">
    <source>
        <dbReference type="PROSITE" id="PS50112"/>
    </source>
</evidence>
<evidence type="ECO:0000313" key="6">
    <source>
        <dbReference type="Proteomes" id="UP000033038"/>
    </source>
</evidence>
<dbReference type="InterPro" id="IPR000014">
    <property type="entry name" value="PAS"/>
</dbReference>
<dbReference type="Gene3D" id="2.10.70.100">
    <property type="match status" value="2"/>
</dbReference>
<dbReference type="InterPro" id="IPR001610">
    <property type="entry name" value="PAC"/>
</dbReference>
<feature type="domain" description="PAC" evidence="4">
    <location>
        <begin position="519"/>
        <end position="571"/>
    </location>
</feature>
<organism evidence="5 6">
    <name type="scientific">Methanosarcina barkeri str. Wiesmoor</name>
    <dbReference type="NCBI Taxonomy" id="1434109"/>
    <lineage>
        <taxon>Archaea</taxon>
        <taxon>Methanobacteriati</taxon>
        <taxon>Methanobacteriota</taxon>
        <taxon>Stenosarchaea group</taxon>
        <taxon>Methanomicrobia</taxon>
        <taxon>Methanosarcinales</taxon>
        <taxon>Methanosarcinaceae</taxon>
        <taxon>Methanosarcina</taxon>
    </lineage>
</organism>
<dbReference type="PATRIC" id="fig|1434109.4.peg.725"/>
<keyword evidence="5" id="KW-0418">Kinase</keyword>
<dbReference type="SMART" id="SM00086">
    <property type="entry name" value="PAC"/>
    <property type="match status" value="5"/>
</dbReference>
<dbReference type="InterPro" id="IPR003594">
    <property type="entry name" value="HATPase_dom"/>
</dbReference>
<gene>
    <name evidence="5" type="ORF">MSBRW_0596</name>
</gene>
<dbReference type="PANTHER" id="PTHR43065:SF23">
    <property type="entry name" value="SENSOR HISTIDINE KINASE PDTAS"/>
    <property type="match status" value="1"/>
</dbReference>
<evidence type="ECO:0000259" key="4">
    <source>
        <dbReference type="PROSITE" id="PS50113"/>
    </source>
</evidence>
<feature type="domain" description="PAC" evidence="4">
    <location>
        <begin position="771"/>
        <end position="823"/>
    </location>
</feature>
<dbReference type="GO" id="GO:0016301">
    <property type="term" value="F:kinase activity"/>
    <property type="evidence" value="ECO:0007669"/>
    <property type="project" value="UniProtKB-KW"/>
</dbReference>
<dbReference type="Gene3D" id="3.30.450.20">
    <property type="entry name" value="PAS domain"/>
    <property type="match status" value="5"/>
</dbReference>
<evidence type="ECO:0000313" key="5">
    <source>
        <dbReference type="EMBL" id="AKB49849.1"/>
    </source>
</evidence>
<dbReference type="Pfam" id="PF13426">
    <property type="entry name" value="PAS_9"/>
    <property type="match status" value="2"/>
</dbReference>
<name>A0A0E3QJE9_METBA</name>
<feature type="domain" description="Histidine kinase" evidence="2">
    <location>
        <begin position="985"/>
        <end position="1190"/>
    </location>
</feature>
<feature type="domain" description="PAS" evidence="3">
    <location>
        <begin position="448"/>
        <end position="503"/>
    </location>
</feature>
<keyword evidence="5" id="KW-0808">Transferase</keyword>
<dbReference type="CDD" id="cd00130">
    <property type="entry name" value="PAS"/>
    <property type="match status" value="4"/>
</dbReference>
<feature type="coiled-coil region" evidence="1">
    <location>
        <begin position="814"/>
        <end position="859"/>
    </location>
</feature>
<feature type="domain" description="PAC" evidence="4">
    <location>
        <begin position="647"/>
        <end position="699"/>
    </location>
</feature>
<dbReference type="InterPro" id="IPR018771">
    <property type="entry name" value="PocR_dom"/>
</dbReference>
<dbReference type="Pfam" id="PF10114">
    <property type="entry name" value="PocR"/>
    <property type="match status" value="1"/>
</dbReference>
<evidence type="ECO:0000259" key="2">
    <source>
        <dbReference type="PROSITE" id="PS50109"/>
    </source>
</evidence>
<feature type="domain" description="PAC" evidence="4">
    <location>
        <begin position="925"/>
        <end position="977"/>
    </location>
</feature>
<dbReference type="Proteomes" id="UP000033038">
    <property type="component" value="Chromosome"/>
</dbReference>
<dbReference type="InterPro" id="IPR000700">
    <property type="entry name" value="PAS-assoc_C"/>
</dbReference>
<dbReference type="InterPro" id="IPR005467">
    <property type="entry name" value="His_kinase_dom"/>
</dbReference>
<dbReference type="GeneID" id="31597707"/>
<dbReference type="Gene3D" id="3.30.565.10">
    <property type="entry name" value="Histidine kinase-like ATPase, C-terminal domain"/>
    <property type="match status" value="1"/>
</dbReference>
<dbReference type="PROSITE" id="PS50112">
    <property type="entry name" value="PAS"/>
    <property type="match status" value="1"/>
</dbReference>
<dbReference type="NCBIfam" id="TIGR00229">
    <property type="entry name" value="sensory_box"/>
    <property type="match status" value="5"/>
</dbReference>
<dbReference type="EMBL" id="CP009526">
    <property type="protein sequence ID" value="AKB49849.1"/>
    <property type="molecule type" value="Genomic_DNA"/>
</dbReference>
<dbReference type="InterPro" id="IPR036890">
    <property type="entry name" value="HATPase_C_sf"/>
</dbReference>
<protein>
    <submittedName>
        <fullName evidence="5">Sensory transduction histidine kinase</fullName>
    </submittedName>
</protein>
<dbReference type="SMART" id="SM00091">
    <property type="entry name" value="PAS"/>
    <property type="match status" value="3"/>
</dbReference>
<accession>A0A0E3QJE9</accession>